<evidence type="ECO:0000313" key="2">
    <source>
        <dbReference type="EnsemblMetazoa" id="GAUT051016-PA"/>
    </source>
</evidence>
<dbReference type="VEuPathDB" id="VectorBase:GAUT051016"/>
<name>A0A1A9VXQ8_GLOAU</name>
<accession>A0A1A9VXQ8</accession>
<keyword evidence="1" id="KW-0812">Transmembrane</keyword>
<keyword evidence="1" id="KW-1133">Transmembrane helix</keyword>
<keyword evidence="3" id="KW-1185">Reference proteome</keyword>
<dbReference type="Proteomes" id="UP000078200">
    <property type="component" value="Unassembled WGS sequence"/>
</dbReference>
<dbReference type="EnsemblMetazoa" id="GAUT051016-RA">
    <property type="protein sequence ID" value="GAUT051016-PA"/>
    <property type="gene ID" value="GAUT051016"/>
</dbReference>
<proteinExistence type="predicted"/>
<dbReference type="AlphaFoldDB" id="A0A1A9VXQ8"/>
<protein>
    <submittedName>
        <fullName evidence="2">Uncharacterized protein</fullName>
    </submittedName>
</protein>
<reference evidence="2" key="1">
    <citation type="submission" date="2020-05" db="UniProtKB">
        <authorList>
            <consortium name="EnsemblMetazoa"/>
        </authorList>
    </citation>
    <scope>IDENTIFICATION</scope>
    <source>
        <strain evidence="2">TTRI</strain>
    </source>
</reference>
<keyword evidence="1" id="KW-0472">Membrane</keyword>
<evidence type="ECO:0000256" key="1">
    <source>
        <dbReference type="SAM" id="Phobius"/>
    </source>
</evidence>
<feature type="transmembrane region" description="Helical" evidence="1">
    <location>
        <begin position="94"/>
        <end position="115"/>
    </location>
</feature>
<sequence length="116" mass="13130">MNINSDQLRIVISIKFDYGSEERCHQTTKQTNKQQCGINNKIIGEMISASGAYIDLEVIEASTTYHKRRVYSLTETNFAFEYLSTKIVENGFTFLYVSGVICANMCSFLLASSVYL</sequence>
<evidence type="ECO:0000313" key="3">
    <source>
        <dbReference type="Proteomes" id="UP000078200"/>
    </source>
</evidence>
<organism evidence="2 3">
    <name type="scientific">Glossina austeni</name>
    <name type="common">Savannah tsetse fly</name>
    <dbReference type="NCBI Taxonomy" id="7395"/>
    <lineage>
        <taxon>Eukaryota</taxon>
        <taxon>Metazoa</taxon>
        <taxon>Ecdysozoa</taxon>
        <taxon>Arthropoda</taxon>
        <taxon>Hexapoda</taxon>
        <taxon>Insecta</taxon>
        <taxon>Pterygota</taxon>
        <taxon>Neoptera</taxon>
        <taxon>Endopterygota</taxon>
        <taxon>Diptera</taxon>
        <taxon>Brachycera</taxon>
        <taxon>Muscomorpha</taxon>
        <taxon>Hippoboscoidea</taxon>
        <taxon>Glossinidae</taxon>
        <taxon>Glossina</taxon>
    </lineage>
</organism>